<dbReference type="Pfam" id="PF01974">
    <property type="entry name" value="tRNA_int_endo"/>
    <property type="match status" value="1"/>
</dbReference>
<dbReference type="NCBIfam" id="TIGR00324">
    <property type="entry name" value="endA"/>
    <property type="match status" value="1"/>
</dbReference>
<dbReference type="EC" id="4.6.1.16" evidence="6"/>
<reference evidence="6" key="1">
    <citation type="journal article" date="2020" name="mSystems">
        <title>Genome- and Community-Level Interaction Insights into Carbon Utilization and Element Cycling Functions of Hydrothermarchaeota in Hydrothermal Sediment.</title>
        <authorList>
            <person name="Zhou Z."/>
            <person name="Liu Y."/>
            <person name="Xu W."/>
            <person name="Pan J."/>
            <person name="Luo Z.H."/>
            <person name="Li M."/>
        </authorList>
    </citation>
    <scope>NUCLEOTIDE SEQUENCE [LARGE SCALE GENOMIC DNA]</scope>
    <source>
        <strain evidence="6">SpSt-110</strain>
    </source>
</reference>
<dbReference type="EMBL" id="DRYK01000026">
    <property type="protein sequence ID" value="HHP67518.1"/>
    <property type="molecule type" value="Genomic_DNA"/>
</dbReference>
<comment type="function">
    <text evidence="3">Endonuclease that removes tRNA introns. Cleaves pre-tRNA at the 5'- and 3'-splice sites to release the intron. The products are an intron and two tRNA half-molecules bearing 2',3' cyclic phosphate and 5'-OH termini. Recognizes a pseudosymmetric substrate in which 2 bulged loops of 3 bases are separated by a stem of 4 bp.</text>
</comment>
<dbReference type="Gene3D" id="3.40.1170.20">
    <property type="entry name" value="tRNA intron endonuclease, N-terminal domain"/>
    <property type="match status" value="1"/>
</dbReference>
<dbReference type="SUPFAM" id="SSF53032">
    <property type="entry name" value="tRNA-intron endonuclease catalytic domain-like"/>
    <property type="match status" value="1"/>
</dbReference>
<feature type="domain" description="tRNA intron endonuclease catalytic" evidence="4">
    <location>
        <begin position="93"/>
        <end position="177"/>
    </location>
</feature>
<keyword evidence="1" id="KW-0819">tRNA processing</keyword>
<evidence type="ECO:0000259" key="4">
    <source>
        <dbReference type="Pfam" id="PF01974"/>
    </source>
</evidence>
<dbReference type="GO" id="GO:0006388">
    <property type="term" value="P:tRNA splicing, via endonucleolytic cleavage and ligation"/>
    <property type="evidence" value="ECO:0007669"/>
    <property type="project" value="InterPro"/>
</dbReference>
<dbReference type="InterPro" id="IPR016442">
    <property type="entry name" value="tRNA_splic_arch_short"/>
</dbReference>
<dbReference type="GO" id="GO:0000213">
    <property type="term" value="F:tRNA-intron lyase activity"/>
    <property type="evidence" value="ECO:0007669"/>
    <property type="project" value="UniProtKB-EC"/>
</dbReference>
<protein>
    <submittedName>
        <fullName evidence="6">tRNA-intron lyase</fullName>
        <ecNumber evidence="6">4.6.1.16</ecNumber>
    </submittedName>
</protein>
<dbReference type="CDD" id="cd22363">
    <property type="entry name" value="tRNA-intron_lyase_C"/>
    <property type="match status" value="1"/>
</dbReference>
<dbReference type="PANTHER" id="PTHR21227:SF0">
    <property type="entry name" value="TRNA-SPLICING ENDONUCLEASE SUBUNIT SEN2"/>
    <property type="match status" value="1"/>
</dbReference>
<dbReference type="InterPro" id="IPR011856">
    <property type="entry name" value="tRNA_endonuc-like_dom_sf"/>
</dbReference>
<dbReference type="PIRSF" id="PIRSF005285">
    <property type="entry name" value="tRNA_splic_archaea"/>
    <property type="match status" value="1"/>
</dbReference>
<dbReference type="InterPro" id="IPR006676">
    <property type="entry name" value="tRNA_splic"/>
</dbReference>
<dbReference type="InterPro" id="IPR006677">
    <property type="entry name" value="tRNA_intron_Endonuc_cat-like"/>
</dbReference>
<organism evidence="6">
    <name type="scientific">Thermogladius calderae</name>
    <dbReference type="NCBI Taxonomy" id="1200300"/>
    <lineage>
        <taxon>Archaea</taxon>
        <taxon>Thermoproteota</taxon>
        <taxon>Thermoprotei</taxon>
        <taxon>Desulfurococcales</taxon>
        <taxon>Desulfurococcaceae</taxon>
        <taxon>Thermogladius</taxon>
    </lineage>
</organism>
<dbReference type="GO" id="GO:0005737">
    <property type="term" value="C:cytoplasm"/>
    <property type="evidence" value="ECO:0007669"/>
    <property type="project" value="TreeGrafter"/>
</dbReference>
<evidence type="ECO:0000256" key="3">
    <source>
        <dbReference type="ARBA" id="ARBA00024798"/>
    </source>
</evidence>
<accession>A0A7J3XXR3</accession>
<dbReference type="Pfam" id="PF02778">
    <property type="entry name" value="tRNA_int_endo_N"/>
    <property type="match status" value="1"/>
</dbReference>
<dbReference type="InterPro" id="IPR036167">
    <property type="entry name" value="tRNA_intron_Endo_cat-like_sf"/>
</dbReference>
<dbReference type="InterPro" id="IPR006678">
    <property type="entry name" value="tRNA_intron_Endonuc_N"/>
</dbReference>
<feature type="domain" description="tRNA intron endonuclease N-terminal" evidence="5">
    <location>
        <begin position="7"/>
        <end position="75"/>
    </location>
</feature>
<keyword evidence="2 6" id="KW-0456">Lyase</keyword>
<dbReference type="AlphaFoldDB" id="A0A7J3XXR3"/>
<dbReference type="PANTHER" id="PTHR21227">
    <property type="entry name" value="TRNA-SPLICING ENDONUCLEASE SUBUNIT SEN2"/>
    <property type="match status" value="1"/>
</dbReference>
<dbReference type="SUPFAM" id="SSF55267">
    <property type="entry name" value="tRNA-intron endonuclease N-terminal domain-like"/>
    <property type="match status" value="1"/>
</dbReference>
<dbReference type="GO" id="GO:0003676">
    <property type="term" value="F:nucleic acid binding"/>
    <property type="evidence" value="ECO:0007669"/>
    <property type="project" value="InterPro"/>
</dbReference>
<dbReference type="FunFam" id="3.40.1350.10:FF:000006">
    <property type="entry name" value="tRNA-splicing endonuclease"/>
    <property type="match status" value="1"/>
</dbReference>
<comment type="caution">
    <text evidence="6">The sequence shown here is derived from an EMBL/GenBank/DDBJ whole genome shotgun (WGS) entry which is preliminary data.</text>
</comment>
<evidence type="ECO:0000256" key="2">
    <source>
        <dbReference type="ARBA" id="ARBA00023239"/>
    </source>
</evidence>
<evidence type="ECO:0000256" key="1">
    <source>
        <dbReference type="ARBA" id="ARBA00022694"/>
    </source>
</evidence>
<sequence>MRKCISLLLHNRVIVPDPACGSEIYWTSFYGSLLGVEKPRSKSERAPLELSLIEALYLLEKNLLNVYAQGESGLTRLTPEQLYSVGLERVNRFRELYAVYKDLRERGFVVRRGLKFGCDYLVYRHGPGIDHAPYGVQVYSVDESTDPIEIVRMGRLLHSVRKKLIIAVVDSESRINYLLFGWWKP</sequence>
<evidence type="ECO:0000313" key="6">
    <source>
        <dbReference type="EMBL" id="HHP67518.1"/>
    </source>
</evidence>
<name>A0A7J3XXR3_9CREN</name>
<evidence type="ECO:0000259" key="5">
    <source>
        <dbReference type="Pfam" id="PF02778"/>
    </source>
</evidence>
<dbReference type="Gene3D" id="3.40.1350.10">
    <property type="match status" value="1"/>
</dbReference>
<proteinExistence type="predicted"/>
<dbReference type="InterPro" id="IPR036740">
    <property type="entry name" value="tRNA_intron_Endonuc_N_sf"/>
</dbReference>
<gene>
    <name evidence="6" type="primary">endA</name>
    <name evidence="6" type="ORF">ENM60_01805</name>
</gene>